<evidence type="ECO:0000256" key="7">
    <source>
        <dbReference type="ARBA" id="ARBA00022917"/>
    </source>
</evidence>
<dbReference type="InterPro" id="IPR006194">
    <property type="entry name" value="Gly-tRNA-synth_heterodimer"/>
</dbReference>
<sequence length="717" mass="78246">MRTLAHIIVPVSSAPGLLPFLLEIGTEELPPSVQQPAAEELARRVAALFSEHELTTGATEVFYTPRRLAVRFADVPAEKPAREVELQGPPKKAAFDSAGSPTRTAQGFAAAHGKTPADIFLKATPKGEYAFIRKQAPAVPTADILGAGLGPLVASLPFPRNMRWQEGKLRFSRPIRWLVCLLGTDIIPFSLDSLTAGNTTLGHRNFSPCPAAIPAPADYERVLRECRVIASPADRRAAIASALAAAAAARDCVPLQDDELIEETISITEWPEAILCSFDSSYLGLPHEVLVTALKKHQRCFAVVTKQGGPLAPCFIAVANTPGCDHAQVRLWYEKAVDSRLRDARFFYEADLKLGLEPLVEEEKKVVWREGMGTLYDKTQRLRKLCAHLAAVVPGTDAATLDRAAQLCKADLLTQMVREKEFTSLQGIMGGIYAGELGEAAAVKLAIYEHYLPSFIGDRMPSRRHAALLSIADKTDNIVAAFVTGAVPTGSEDPLALRRQAAGLLTIILELKLPIDAQELTRKAAGLFPAAPAELPARLDDFFRERMATLLAEGVTTDQGTTIYVTYDVANAVLATHWHTPAEALARAQALTEFRDRPEFEKLVVGQKRVANILKGINIEGLPDPKLLTETAEQNLWEQSQQVEPELDAALARANYARAFELLLGLRGAIDQLFTDVMVMAEDAKLRDNRLRLLGYVRSLFRKVADLSLIVLEGETS</sequence>
<dbReference type="NCBIfam" id="TIGR00211">
    <property type="entry name" value="glyS"/>
    <property type="match status" value="1"/>
</dbReference>
<dbReference type="EMBL" id="DSUT01000095">
    <property type="protein sequence ID" value="HGK28237.1"/>
    <property type="molecule type" value="Genomic_DNA"/>
</dbReference>
<dbReference type="AlphaFoldDB" id="A0A7C4GDR1"/>
<evidence type="ECO:0000256" key="3">
    <source>
        <dbReference type="ARBA" id="ARBA00022490"/>
    </source>
</evidence>
<dbReference type="SMART" id="SM00836">
    <property type="entry name" value="DALR_1"/>
    <property type="match status" value="1"/>
</dbReference>
<evidence type="ECO:0000256" key="8">
    <source>
        <dbReference type="ARBA" id="ARBA00023146"/>
    </source>
</evidence>
<comment type="similarity">
    <text evidence="2 10">Belongs to the class-II aminoacyl-tRNA synthetase family.</text>
</comment>
<dbReference type="GO" id="GO:0005524">
    <property type="term" value="F:ATP binding"/>
    <property type="evidence" value="ECO:0007669"/>
    <property type="project" value="UniProtKB-UniRule"/>
</dbReference>
<organism evidence="12">
    <name type="scientific">candidate division WOR-3 bacterium</name>
    <dbReference type="NCBI Taxonomy" id="2052148"/>
    <lineage>
        <taxon>Bacteria</taxon>
        <taxon>Bacteria division WOR-3</taxon>
    </lineage>
</organism>
<keyword evidence="8 10" id="KW-0030">Aminoacyl-tRNA synthetase</keyword>
<dbReference type="GO" id="GO:0004820">
    <property type="term" value="F:glycine-tRNA ligase activity"/>
    <property type="evidence" value="ECO:0007669"/>
    <property type="project" value="UniProtKB-UniRule"/>
</dbReference>
<gene>
    <name evidence="10" type="primary">glyS</name>
    <name evidence="12" type="ORF">ENS41_04705</name>
</gene>
<dbReference type="GO" id="GO:0006420">
    <property type="term" value="P:arginyl-tRNA aminoacylation"/>
    <property type="evidence" value="ECO:0007669"/>
    <property type="project" value="InterPro"/>
</dbReference>
<dbReference type="GO" id="GO:0006426">
    <property type="term" value="P:glycyl-tRNA aminoacylation"/>
    <property type="evidence" value="ECO:0007669"/>
    <property type="project" value="UniProtKB-UniRule"/>
</dbReference>
<dbReference type="GO" id="GO:0005829">
    <property type="term" value="C:cytosol"/>
    <property type="evidence" value="ECO:0007669"/>
    <property type="project" value="TreeGrafter"/>
</dbReference>
<dbReference type="Pfam" id="PF02092">
    <property type="entry name" value="tRNA_synt_2f"/>
    <property type="match status" value="1"/>
</dbReference>
<dbReference type="SUPFAM" id="SSF109604">
    <property type="entry name" value="HD-domain/PDEase-like"/>
    <property type="match status" value="1"/>
</dbReference>
<protein>
    <recommendedName>
        <fullName evidence="10">Glycine--tRNA ligase beta subunit</fullName>
        <ecNumber evidence="10">6.1.1.14</ecNumber>
    </recommendedName>
    <alternativeName>
        <fullName evidence="10">Glycyl-tRNA synthetase beta subunit</fullName>
        <shortName evidence="10">GlyRS</shortName>
    </alternativeName>
</protein>
<evidence type="ECO:0000256" key="6">
    <source>
        <dbReference type="ARBA" id="ARBA00022840"/>
    </source>
</evidence>
<evidence type="ECO:0000256" key="2">
    <source>
        <dbReference type="ARBA" id="ARBA00008226"/>
    </source>
</evidence>
<comment type="catalytic activity">
    <reaction evidence="9 10">
        <text>tRNA(Gly) + glycine + ATP = glycyl-tRNA(Gly) + AMP + diphosphate</text>
        <dbReference type="Rhea" id="RHEA:16013"/>
        <dbReference type="Rhea" id="RHEA-COMP:9664"/>
        <dbReference type="Rhea" id="RHEA-COMP:9683"/>
        <dbReference type="ChEBI" id="CHEBI:30616"/>
        <dbReference type="ChEBI" id="CHEBI:33019"/>
        <dbReference type="ChEBI" id="CHEBI:57305"/>
        <dbReference type="ChEBI" id="CHEBI:78442"/>
        <dbReference type="ChEBI" id="CHEBI:78522"/>
        <dbReference type="ChEBI" id="CHEBI:456215"/>
        <dbReference type="EC" id="6.1.1.14"/>
    </reaction>
</comment>
<dbReference type="InterPro" id="IPR008909">
    <property type="entry name" value="DALR_anticod-bd"/>
</dbReference>
<evidence type="ECO:0000313" key="12">
    <source>
        <dbReference type="EMBL" id="HGK28237.1"/>
    </source>
</evidence>
<keyword evidence="3 10" id="KW-0963">Cytoplasm</keyword>
<dbReference type="GO" id="GO:0004814">
    <property type="term" value="F:arginine-tRNA ligase activity"/>
    <property type="evidence" value="ECO:0007669"/>
    <property type="project" value="InterPro"/>
</dbReference>
<comment type="subunit">
    <text evidence="10">Tetramer of two alpha and two beta subunits.</text>
</comment>
<evidence type="ECO:0000256" key="10">
    <source>
        <dbReference type="HAMAP-Rule" id="MF_00255"/>
    </source>
</evidence>
<evidence type="ECO:0000259" key="11">
    <source>
        <dbReference type="SMART" id="SM00836"/>
    </source>
</evidence>
<dbReference type="EC" id="6.1.1.14" evidence="10"/>
<reference evidence="12" key="1">
    <citation type="journal article" date="2020" name="mSystems">
        <title>Genome- and Community-Level Interaction Insights into Carbon Utilization and Element Cycling Functions of Hydrothermarchaeota in Hydrothermal Sediment.</title>
        <authorList>
            <person name="Zhou Z."/>
            <person name="Liu Y."/>
            <person name="Xu W."/>
            <person name="Pan J."/>
            <person name="Luo Z.H."/>
            <person name="Li M."/>
        </authorList>
    </citation>
    <scope>NUCLEOTIDE SEQUENCE [LARGE SCALE GENOMIC DNA]</scope>
    <source>
        <strain evidence="12">SpSt-488</strain>
    </source>
</reference>
<evidence type="ECO:0000256" key="9">
    <source>
        <dbReference type="ARBA" id="ARBA00047937"/>
    </source>
</evidence>
<evidence type="ECO:0000256" key="4">
    <source>
        <dbReference type="ARBA" id="ARBA00022598"/>
    </source>
</evidence>
<feature type="domain" description="DALR anticodon binding" evidence="11">
    <location>
        <begin position="609"/>
        <end position="709"/>
    </location>
</feature>
<name>A0A7C4GDR1_UNCW3</name>
<dbReference type="PROSITE" id="PS50861">
    <property type="entry name" value="AA_TRNA_LIGASE_II_GLYAB"/>
    <property type="match status" value="1"/>
</dbReference>
<dbReference type="Pfam" id="PF05746">
    <property type="entry name" value="DALR_1"/>
    <property type="match status" value="1"/>
</dbReference>
<comment type="subcellular location">
    <subcellularLocation>
        <location evidence="1 10">Cytoplasm</location>
    </subcellularLocation>
</comment>
<keyword evidence="7 10" id="KW-0648">Protein biosynthesis</keyword>
<dbReference type="PANTHER" id="PTHR30075">
    <property type="entry name" value="GLYCYL-TRNA SYNTHETASE"/>
    <property type="match status" value="1"/>
</dbReference>
<proteinExistence type="inferred from homology"/>
<evidence type="ECO:0000256" key="1">
    <source>
        <dbReference type="ARBA" id="ARBA00004496"/>
    </source>
</evidence>
<evidence type="ECO:0000256" key="5">
    <source>
        <dbReference type="ARBA" id="ARBA00022741"/>
    </source>
</evidence>
<comment type="caution">
    <text evidence="12">The sequence shown here is derived from an EMBL/GenBank/DDBJ whole genome shotgun (WGS) entry which is preliminary data.</text>
</comment>
<accession>A0A7C4GDR1</accession>
<dbReference type="HAMAP" id="MF_00255">
    <property type="entry name" value="Gly_tRNA_synth_beta"/>
    <property type="match status" value="1"/>
</dbReference>
<dbReference type="PANTHER" id="PTHR30075:SF2">
    <property type="entry name" value="GLYCINE--TRNA LIGASE, CHLOROPLASTIC_MITOCHONDRIAL 2"/>
    <property type="match status" value="1"/>
</dbReference>
<keyword evidence="4 10" id="KW-0436">Ligase</keyword>
<dbReference type="PRINTS" id="PR01045">
    <property type="entry name" value="TRNASYNTHGB"/>
</dbReference>
<keyword evidence="5 10" id="KW-0547">Nucleotide-binding</keyword>
<dbReference type="InterPro" id="IPR015944">
    <property type="entry name" value="Gly-tRNA-synth_bsu"/>
</dbReference>
<keyword evidence="6 10" id="KW-0067">ATP-binding</keyword>